<feature type="domain" description="NAA35-like N-terminal" evidence="1">
    <location>
        <begin position="31"/>
        <end position="63"/>
    </location>
</feature>
<gene>
    <name evidence="2" type="ORF">BGZ97_012938</name>
</gene>
<proteinExistence type="predicted"/>
<dbReference type="Proteomes" id="UP000823405">
    <property type="component" value="Unassembled WGS sequence"/>
</dbReference>
<evidence type="ECO:0000259" key="1">
    <source>
        <dbReference type="Pfam" id="PF04112"/>
    </source>
</evidence>
<dbReference type="Pfam" id="PF04112">
    <property type="entry name" value="Mak10"/>
    <property type="match status" value="2"/>
</dbReference>
<dbReference type="InterPro" id="IPR057983">
    <property type="entry name" value="NAA35-like_N"/>
</dbReference>
<evidence type="ECO:0000313" key="2">
    <source>
        <dbReference type="EMBL" id="KAG0320730.1"/>
    </source>
</evidence>
<comment type="caution">
    <text evidence="2">The sequence shown here is derived from an EMBL/GenBank/DDBJ whole genome shotgun (WGS) entry which is preliminary data.</text>
</comment>
<dbReference type="PANTHER" id="PTHR21373">
    <property type="entry name" value="GLUCOSE REPRESSIBLE PROTEIN MAK10"/>
    <property type="match status" value="1"/>
</dbReference>
<feature type="non-terminal residue" evidence="2">
    <location>
        <position position="1"/>
    </location>
</feature>
<sequence>MTTKLSLSSSVYPYEDVAGLLDTATQDMDVGQLVQVPSFSLFDAMCAIVIMDPKMDTGMVMDDIATRPVYNINKRMTWLSGHALSQTLFTSCHILRLLEISQDDDDDYDDDKSPGPNQDPTQPPREFLVAVLKSCVLAIAKSCALIWSEMRKGQVYEEEDFMTNKFGVSMFEDIPTASLVAMLDQAEYWMETEGGQWIGTHCGSDAGEVLKGIMERIDYCR</sequence>
<keyword evidence="3" id="KW-1185">Reference proteome</keyword>
<evidence type="ECO:0000313" key="3">
    <source>
        <dbReference type="Proteomes" id="UP000823405"/>
    </source>
</evidence>
<dbReference type="GO" id="GO:0031417">
    <property type="term" value="C:NatC complex"/>
    <property type="evidence" value="ECO:0007669"/>
    <property type="project" value="InterPro"/>
</dbReference>
<organism evidence="2 3">
    <name type="scientific">Linnemannia gamsii</name>
    <dbReference type="NCBI Taxonomy" id="64522"/>
    <lineage>
        <taxon>Eukaryota</taxon>
        <taxon>Fungi</taxon>
        <taxon>Fungi incertae sedis</taxon>
        <taxon>Mucoromycota</taxon>
        <taxon>Mortierellomycotina</taxon>
        <taxon>Mortierellomycetes</taxon>
        <taxon>Mortierellales</taxon>
        <taxon>Mortierellaceae</taxon>
        <taxon>Linnemannia</taxon>
    </lineage>
</organism>
<dbReference type="InterPro" id="IPR007244">
    <property type="entry name" value="Naa35_N"/>
</dbReference>
<dbReference type="AlphaFoldDB" id="A0A9P6UV76"/>
<dbReference type="EMBL" id="JAAAIN010000091">
    <property type="protein sequence ID" value="KAG0320730.1"/>
    <property type="molecule type" value="Genomic_DNA"/>
</dbReference>
<dbReference type="OrthoDB" id="269405at2759"/>
<accession>A0A9P6UV76</accession>
<dbReference type="PANTHER" id="PTHR21373:SF0">
    <property type="entry name" value="N-ALPHA-ACETYLTRANSFERASE 35, NATC AUXILIARY SUBUNIT"/>
    <property type="match status" value="1"/>
</dbReference>
<protein>
    <recommendedName>
        <fullName evidence="1">NAA35-like N-terminal domain-containing protein</fullName>
    </recommendedName>
</protein>
<feature type="domain" description="NAA35-like N-terminal" evidence="1">
    <location>
        <begin position="74"/>
        <end position="178"/>
    </location>
</feature>
<name>A0A9P6UV76_9FUNG</name>
<reference evidence="2" key="1">
    <citation type="journal article" date="2020" name="Fungal Divers.">
        <title>Resolving the Mortierellaceae phylogeny through synthesis of multi-gene phylogenetics and phylogenomics.</title>
        <authorList>
            <person name="Vandepol N."/>
            <person name="Liber J."/>
            <person name="Desiro A."/>
            <person name="Na H."/>
            <person name="Kennedy M."/>
            <person name="Barry K."/>
            <person name="Grigoriev I.V."/>
            <person name="Miller A.N."/>
            <person name="O'Donnell K."/>
            <person name="Stajich J.E."/>
            <person name="Bonito G."/>
        </authorList>
    </citation>
    <scope>NUCLEOTIDE SEQUENCE</scope>
    <source>
        <strain evidence="2">NVP60</strain>
    </source>
</reference>